<sequence>MPTHAEQRVLPYTPEQLFELVADVARYPEFLPWCVASRIRSRDGDVFFADLVIGFKMVRERFTSKVTLTRPDRVDVTYTEGPFKHLNNHWNFKPHPNGTEIDFYVDFEFRSKLLQTMIGALFNEAVKLMVSAFEKRARQLYGP</sequence>
<evidence type="ECO:0000313" key="3">
    <source>
        <dbReference type="EMBL" id="EME69775.1"/>
    </source>
</evidence>
<dbReference type="GO" id="GO:0045333">
    <property type="term" value="P:cellular respiration"/>
    <property type="evidence" value="ECO:0007669"/>
    <property type="project" value="InterPro"/>
</dbReference>
<name>M2Z626_9PROT</name>
<dbReference type="Proteomes" id="UP000011744">
    <property type="component" value="Unassembled WGS sequence"/>
</dbReference>
<dbReference type="PATRIC" id="fig|1244869.3.peg.2301"/>
<dbReference type="STRING" id="1244869.H261_11415"/>
<protein>
    <submittedName>
        <fullName evidence="3">Oligoketide cyclase/lipid transport protein</fullName>
    </submittedName>
</protein>
<evidence type="ECO:0000313" key="4">
    <source>
        <dbReference type="Proteomes" id="UP000011744"/>
    </source>
</evidence>
<dbReference type="CDD" id="cd07813">
    <property type="entry name" value="COQ10p_like"/>
    <property type="match status" value="1"/>
</dbReference>
<reference evidence="3 4" key="1">
    <citation type="journal article" date="2014" name="Genome Announc.">
        <title>Draft Genome Sequence of Magnetospirillum sp. Strain SO-1, a Freshwater Magnetotactic Bacterium Isolated from the Ol'khovka River, Russia.</title>
        <authorList>
            <person name="Grouzdev D.S."/>
            <person name="Dziuba M.V."/>
            <person name="Sukhacheva M.S."/>
            <person name="Mardanov A.V."/>
            <person name="Beletskiy A.V."/>
            <person name="Kuznetsov B.B."/>
            <person name="Skryabin K.G."/>
        </authorList>
    </citation>
    <scope>NUCLEOTIDE SEQUENCE [LARGE SCALE GENOMIC DNA]</scope>
    <source>
        <strain evidence="3 4">SO-1</strain>
    </source>
</reference>
<comment type="caution">
    <text evidence="3">The sequence shown here is derived from an EMBL/GenBank/DDBJ whole genome shotgun (WGS) entry which is preliminary data.</text>
</comment>
<organism evidence="3 4">
    <name type="scientific">Paramagnetospirillum caucaseum</name>
    <dbReference type="NCBI Taxonomy" id="1244869"/>
    <lineage>
        <taxon>Bacteria</taxon>
        <taxon>Pseudomonadati</taxon>
        <taxon>Pseudomonadota</taxon>
        <taxon>Alphaproteobacteria</taxon>
        <taxon>Rhodospirillales</taxon>
        <taxon>Magnetospirillaceae</taxon>
        <taxon>Paramagnetospirillum</taxon>
    </lineage>
</organism>
<dbReference type="Gene3D" id="3.30.530.20">
    <property type="match status" value="1"/>
</dbReference>
<proteinExistence type="inferred from homology"/>
<gene>
    <name evidence="3" type="ORF">H261_11415</name>
</gene>
<dbReference type="OrthoDB" id="9804759at2"/>
<dbReference type="RefSeq" id="WP_008617566.1">
    <property type="nucleotide sequence ID" value="NZ_AONQ01000027.1"/>
</dbReference>
<dbReference type="PANTHER" id="PTHR12901:SF10">
    <property type="entry name" value="COENZYME Q-BINDING PROTEIN COQ10, MITOCHONDRIAL"/>
    <property type="match status" value="1"/>
</dbReference>
<dbReference type="EMBL" id="AONQ01000027">
    <property type="protein sequence ID" value="EME69775.1"/>
    <property type="molecule type" value="Genomic_DNA"/>
</dbReference>
<dbReference type="Pfam" id="PF03364">
    <property type="entry name" value="Polyketide_cyc"/>
    <property type="match status" value="1"/>
</dbReference>
<comment type="similarity">
    <text evidence="1">Belongs to the ribosome association toxin RatA family.</text>
</comment>
<dbReference type="AlphaFoldDB" id="M2Z626"/>
<dbReference type="PANTHER" id="PTHR12901">
    <property type="entry name" value="SPERM PROTEIN HOMOLOG"/>
    <property type="match status" value="1"/>
</dbReference>
<accession>M2Z626</accession>
<evidence type="ECO:0000256" key="1">
    <source>
        <dbReference type="ARBA" id="ARBA00008918"/>
    </source>
</evidence>
<dbReference type="InterPro" id="IPR044996">
    <property type="entry name" value="COQ10-like"/>
</dbReference>
<dbReference type="eggNOG" id="COG2867">
    <property type="taxonomic scope" value="Bacteria"/>
</dbReference>
<dbReference type="InterPro" id="IPR023393">
    <property type="entry name" value="START-like_dom_sf"/>
</dbReference>
<feature type="domain" description="Coenzyme Q-binding protein COQ10 START" evidence="2">
    <location>
        <begin position="10"/>
        <end position="134"/>
    </location>
</feature>
<dbReference type="GO" id="GO:0048039">
    <property type="term" value="F:ubiquinone binding"/>
    <property type="evidence" value="ECO:0007669"/>
    <property type="project" value="InterPro"/>
</dbReference>
<dbReference type="SUPFAM" id="SSF55961">
    <property type="entry name" value="Bet v1-like"/>
    <property type="match status" value="1"/>
</dbReference>
<dbReference type="InterPro" id="IPR005031">
    <property type="entry name" value="COQ10_START"/>
</dbReference>
<evidence type="ECO:0000259" key="2">
    <source>
        <dbReference type="Pfam" id="PF03364"/>
    </source>
</evidence>
<keyword evidence="4" id="KW-1185">Reference proteome</keyword>